<dbReference type="PATRIC" id="fig|657319.3.peg.931"/>
<feature type="domain" description="HNH nuclease" evidence="1">
    <location>
        <begin position="41"/>
        <end position="94"/>
    </location>
</feature>
<dbReference type="Pfam" id="PF01844">
    <property type="entry name" value="HNH"/>
    <property type="match status" value="1"/>
</dbReference>
<accession>D4JS76</accession>
<evidence type="ECO:0000313" key="3">
    <source>
        <dbReference type="Proteomes" id="UP000008803"/>
    </source>
</evidence>
<dbReference type="GO" id="GO:0008270">
    <property type="term" value="F:zinc ion binding"/>
    <property type="evidence" value="ECO:0007669"/>
    <property type="project" value="InterPro"/>
</dbReference>
<evidence type="ECO:0000313" key="2">
    <source>
        <dbReference type="EMBL" id="CBK95945.1"/>
    </source>
</evidence>
<dbReference type="GO" id="GO:0003676">
    <property type="term" value="F:nucleic acid binding"/>
    <property type="evidence" value="ECO:0007669"/>
    <property type="project" value="InterPro"/>
</dbReference>
<dbReference type="CDD" id="cd00085">
    <property type="entry name" value="HNHc"/>
    <property type="match status" value="1"/>
</dbReference>
<dbReference type="AlphaFoldDB" id="D4JS76"/>
<dbReference type="InterPro" id="IPR003615">
    <property type="entry name" value="HNH_nuc"/>
</dbReference>
<reference evidence="2 3" key="2">
    <citation type="submission" date="2010-03" db="EMBL/GenBank/DDBJ databases">
        <authorList>
            <person name="Pajon A."/>
        </authorList>
    </citation>
    <scope>NUCLEOTIDE SEQUENCE [LARGE SCALE GENOMIC DNA]</scope>
    <source>
        <strain evidence="2 3">70/3</strain>
    </source>
</reference>
<dbReference type="SMART" id="SM00507">
    <property type="entry name" value="HNHc"/>
    <property type="match status" value="1"/>
</dbReference>
<sequence>MSNNYKMPAKSDLKGRSSTISNAFAFSVTPYIRPTEKELSDYYKKLEIKEGECAYCLQNGNGKDHLKPLVSNGMPTGYITDIHNLVPCCQRCNSSKGSKSFSEWYKSSKNIKRLKETGLNDVEIERRFAVISSFEAEIPNPIDYESIVGKELWDEYKERKQKLLQELVDNQKFCDILNEIVMEKMKKKNG</sequence>
<reference evidence="2 3" key="1">
    <citation type="submission" date="2010-03" db="EMBL/GenBank/DDBJ databases">
        <title>The genome sequence of Eubacterium siraeum 70/3.</title>
        <authorList>
            <consortium name="metaHIT consortium -- http://www.metahit.eu/"/>
            <person name="Pajon A."/>
            <person name="Turner K."/>
            <person name="Parkhill J."/>
            <person name="Duncan S."/>
            <person name="Flint H."/>
        </authorList>
    </citation>
    <scope>NUCLEOTIDE SEQUENCE [LARGE SCALE GENOMIC DNA]</scope>
    <source>
        <strain evidence="2 3">70/3</strain>
    </source>
</reference>
<dbReference type="GO" id="GO:0004519">
    <property type="term" value="F:endonuclease activity"/>
    <property type="evidence" value="ECO:0007669"/>
    <property type="project" value="InterPro"/>
</dbReference>
<organism evidence="2 3">
    <name type="scientific">[Eubacterium] siraeum 70/3</name>
    <dbReference type="NCBI Taxonomy" id="657319"/>
    <lineage>
        <taxon>Bacteria</taxon>
        <taxon>Bacillati</taxon>
        <taxon>Bacillota</taxon>
        <taxon>Clostridia</taxon>
        <taxon>Eubacteriales</taxon>
        <taxon>Oscillospiraceae</taxon>
        <taxon>Oscillospiraceae incertae sedis</taxon>
    </lineage>
</organism>
<dbReference type="Proteomes" id="UP000008803">
    <property type="component" value="Chromosome"/>
</dbReference>
<evidence type="ECO:0000259" key="1">
    <source>
        <dbReference type="SMART" id="SM00507"/>
    </source>
</evidence>
<protein>
    <recommendedName>
        <fullName evidence="1">HNH nuclease domain-containing protein</fullName>
    </recommendedName>
</protein>
<dbReference type="HOGENOM" id="CLU_1426047_0_0_9"/>
<proteinExistence type="predicted"/>
<dbReference type="KEGG" id="esu:EUS_06790"/>
<dbReference type="BioCyc" id="ESIR657319:G136K-581-MONOMER"/>
<name>D4JS76_9FIRM</name>
<dbReference type="InterPro" id="IPR002711">
    <property type="entry name" value="HNH"/>
</dbReference>
<gene>
    <name evidence="2" type="ORF">EUS_06790</name>
</gene>
<dbReference type="EMBL" id="FP929044">
    <property type="protein sequence ID" value="CBK95945.1"/>
    <property type="molecule type" value="Genomic_DNA"/>
</dbReference>
<dbReference type="Gene3D" id="1.10.30.50">
    <property type="match status" value="1"/>
</dbReference>